<dbReference type="EMBL" id="LT629790">
    <property type="protein sequence ID" value="SDU58474.1"/>
    <property type="molecule type" value="Genomic_DNA"/>
</dbReference>
<evidence type="ECO:0000256" key="1">
    <source>
        <dbReference type="SAM" id="Coils"/>
    </source>
</evidence>
<name>A0AAX2DDS5_9PSED</name>
<gene>
    <name evidence="2" type="ORF">SAMN05216476_3378</name>
</gene>
<accession>A0AAX2DDS5</accession>
<sequence>MNRGCCLALVSTLLAIQGCGNLNSVYRNHSFSGDDSALIDIKQRAILTNVVGANRVVCAEPSPDAMASYAGELAAKVGKTPAQISAAQQEAATFVGMRTQTIQVLRDQMFRLCEARMNGAISDVEYQMLLTRNQRYTVALLAIEQLSGVRQVPVVSLTQTGTASITGSIDAATKRLKEAQTEKADIESQITAATPATAEQTQKLAALADEMAELNKLIAAGSNLLTSGSSVAKAETTVNAAGSPMTNSTDAVKEIALKIFEQTDEAYVCFNTMARFATEATVVDSMLAARTTIIEYCNSVLQPGTVIKAAPKPAPVKL</sequence>
<dbReference type="AlphaFoldDB" id="A0AAX2DDS5"/>
<evidence type="ECO:0000313" key="2">
    <source>
        <dbReference type="EMBL" id="SDU58474.1"/>
    </source>
</evidence>
<proteinExistence type="predicted"/>
<feature type="coiled-coil region" evidence="1">
    <location>
        <begin position="169"/>
        <end position="217"/>
    </location>
</feature>
<dbReference type="PROSITE" id="PS51257">
    <property type="entry name" value="PROKAR_LIPOPROTEIN"/>
    <property type="match status" value="1"/>
</dbReference>
<keyword evidence="1" id="KW-0175">Coiled coil</keyword>
<evidence type="ECO:0000313" key="3">
    <source>
        <dbReference type="Proteomes" id="UP000183772"/>
    </source>
</evidence>
<keyword evidence="3" id="KW-1185">Reference proteome</keyword>
<evidence type="ECO:0008006" key="4">
    <source>
        <dbReference type="Google" id="ProtNLM"/>
    </source>
</evidence>
<protein>
    <recommendedName>
        <fullName evidence="4">DUF4398 domain-containing protein</fullName>
    </recommendedName>
</protein>
<dbReference type="Proteomes" id="UP000183772">
    <property type="component" value="Chromosome I"/>
</dbReference>
<organism evidence="2 3">
    <name type="scientific">Pseudomonas mediterranea</name>
    <dbReference type="NCBI Taxonomy" id="183795"/>
    <lineage>
        <taxon>Bacteria</taxon>
        <taxon>Pseudomonadati</taxon>
        <taxon>Pseudomonadota</taxon>
        <taxon>Gammaproteobacteria</taxon>
        <taxon>Pseudomonadales</taxon>
        <taxon>Pseudomonadaceae</taxon>
        <taxon>Pseudomonas</taxon>
    </lineage>
</organism>
<reference evidence="2 3" key="1">
    <citation type="submission" date="2016-10" db="EMBL/GenBank/DDBJ databases">
        <authorList>
            <person name="Varghese N."/>
            <person name="Submissions S."/>
        </authorList>
    </citation>
    <scope>NUCLEOTIDE SEQUENCE [LARGE SCALE GENOMIC DNA]</scope>
    <source>
        <strain evidence="2 3">DSM 16733</strain>
    </source>
</reference>